<dbReference type="RefSeq" id="WP_188888245.1">
    <property type="nucleotide sequence ID" value="NZ_BMHY01000002.1"/>
</dbReference>
<dbReference type="EMBL" id="BMHY01000002">
    <property type="protein sequence ID" value="GGG61866.1"/>
    <property type="molecule type" value="Genomic_DNA"/>
</dbReference>
<evidence type="ECO:0000313" key="1">
    <source>
        <dbReference type="EMBL" id="GGG61866.1"/>
    </source>
</evidence>
<accession>A0A917GYW3</accession>
<dbReference type="Proteomes" id="UP000600247">
    <property type="component" value="Unassembled WGS sequence"/>
</dbReference>
<comment type="caution">
    <text evidence="1">The sequence shown here is derived from an EMBL/GenBank/DDBJ whole genome shotgun (WGS) entry which is preliminary data.</text>
</comment>
<organism evidence="1 2">
    <name type="scientific">Paenibacillus radicis</name>
    <name type="common">ex Gao et al. 2016</name>
    <dbReference type="NCBI Taxonomy" id="1737354"/>
    <lineage>
        <taxon>Bacteria</taxon>
        <taxon>Bacillati</taxon>
        <taxon>Bacillota</taxon>
        <taxon>Bacilli</taxon>
        <taxon>Bacillales</taxon>
        <taxon>Paenibacillaceae</taxon>
        <taxon>Paenibacillus</taxon>
    </lineage>
</organism>
<dbReference type="AlphaFoldDB" id="A0A917GYW3"/>
<evidence type="ECO:0000313" key="2">
    <source>
        <dbReference type="Proteomes" id="UP000600247"/>
    </source>
</evidence>
<proteinExistence type="predicted"/>
<gene>
    <name evidence="1" type="ORF">GCM10010918_14330</name>
</gene>
<sequence>MSAKEGEESVHAEACAFLSLFCCWQLELKSSAAGVANQNAKIQFD</sequence>
<reference evidence="1 2" key="1">
    <citation type="journal article" date="2014" name="Int. J. Syst. Evol. Microbiol.">
        <title>Complete genome sequence of Corynebacterium casei LMG S-19264T (=DSM 44701T), isolated from a smear-ripened cheese.</title>
        <authorList>
            <consortium name="US DOE Joint Genome Institute (JGI-PGF)"/>
            <person name="Walter F."/>
            <person name="Albersmeier A."/>
            <person name="Kalinowski J."/>
            <person name="Ruckert C."/>
        </authorList>
    </citation>
    <scope>NUCLEOTIDE SEQUENCE [LARGE SCALE GENOMIC DNA]</scope>
    <source>
        <strain evidence="1 2">CGMCC 1.15286</strain>
    </source>
</reference>
<name>A0A917GYW3_9BACL</name>
<keyword evidence="2" id="KW-1185">Reference proteome</keyword>
<protein>
    <submittedName>
        <fullName evidence="1">Uncharacterized protein</fullName>
    </submittedName>
</protein>